<dbReference type="Gene3D" id="3.90.176.10">
    <property type="entry name" value="Toxin ADP-ribosyltransferase, Chain A, domain 1"/>
    <property type="match status" value="1"/>
</dbReference>
<dbReference type="Proteomes" id="UP001240984">
    <property type="component" value="Unassembled WGS sequence"/>
</dbReference>
<name>A0ABT9N6P1_9ACTN</name>
<organism evidence="3 4">
    <name type="scientific">Catenuloplanes nepalensis</name>
    <dbReference type="NCBI Taxonomy" id="587533"/>
    <lineage>
        <taxon>Bacteria</taxon>
        <taxon>Bacillati</taxon>
        <taxon>Actinomycetota</taxon>
        <taxon>Actinomycetes</taxon>
        <taxon>Micromonosporales</taxon>
        <taxon>Micromonosporaceae</taxon>
        <taxon>Catenuloplanes</taxon>
    </lineage>
</organism>
<proteinExistence type="predicted"/>
<dbReference type="PROSITE" id="PS51996">
    <property type="entry name" value="TR_MART"/>
    <property type="match status" value="1"/>
</dbReference>
<dbReference type="Pfam" id="PF06152">
    <property type="entry name" value="Phage_min_cap2"/>
    <property type="match status" value="1"/>
</dbReference>
<dbReference type="EMBL" id="JAUSRA010000001">
    <property type="protein sequence ID" value="MDP9799354.1"/>
    <property type="molecule type" value="Genomic_DNA"/>
</dbReference>
<evidence type="ECO:0000259" key="2">
    <source>
        <dbReference type="Pfam" id="PF03496"/>
    </source>
</evidence>
<feature type="domain" description="ADP ribosyltransferase" evidence="2">
    <location>
        <begin position="703"/>
        <end position="846"/>
    </location>
</feature>
<accession>A0ABT9N6P1</accession>
<keyword evidence="4" id="KW-1185">Reference proteome</keyword>
<dbReference type="SUPFAM" id="SSF56399">
    <property type="entry name" value="ADP-ribosylation"/>
    <property type="match status" value="1"/>
</dbReference>
<sequence>MAVAPEDIDAIAQATAAVYAEAEQQILATVAQWLARGIDAPTWAEERLAAVSGLRRAAEAIVVRLQADQGDAVRRAIAAGYRTGRAGALLDLPDDLVPPAVRADARTRALRTDAMESLAAALVTDLGERCRNVLRHVEDVYRRTVTGAVARSITGNLTRRQASQAAFQGFIDQGVASFVDARGRTWRLSSYVEMAVRTVTQRAAVQGQTDRLDDLGIRLVYVSDVTQECERCRPFEGKVLRTDDGPTGRIDVPSAVSAKQVTVTVAASLDDARRRGFQHPNCRHSVRAYLPGATRLPTGPTGDPDGDVARQRQRAIERQIRKWKERQQGALDPAAVKASGAKVGAWQQAMREHLAANPTLKRLPYREQLGAGSTPPPGTRVDPARPLAGGGGGRPLQPEDLDLTPPEPAAPEPTPTEQVESGDFSALTRVGPQAGSNEGGLFEAADGSRWYVKSQRSEAHANNEALASALYREAGIDTPQVVRGRGTPGLSGEHHTASRLVADAVSDLDSRLLDGAYRSKVRDGFGVDAWLANWDTVGLNFDNVVTGGDGKPWRIDLGGSLLFRARGDAKGAAFGDQVTEWTSLRDTASAPQAALLFGQITRAEMVRAVRAVQKVTIARIRELAEEHGLSDLAKQLIARRKDLVDRLPELREEAKRHAAFDKRHKAALALQDALDAVQHQLTDDSYLRPAPAGWDSARVRQAESALQSYRGFGFEDMNDLLRSGERNARIERQIAMIDAVHAESTLPRDVVVYRGFRSPAKIFGSAWNDIDLVGLTWDDAGFASTSVDQRVAENFANMSGSVVMRIVQPKGTSAIRLSSLAPPDRHPSGIDEEAELLVPRGQRRRVVADHGVDAAGRRILDVEVID</sequence>
<feature type="compositionally biased region" description="Pro residues" evidence="1">
    <location>
        <begin position="405"/>
        <end position="414"/>
    </location>
</feature>
<dbReference type="Pfam" id="PF03496">
    <property type="entry name" value="ADPrib_exo_Tox"/>
    <property type="match status" value="1"/>
</dbReference>
<reference evidence="3 4" key="1">
    <citation type="submission" date="2023-07" db="EMBL/GenBank/DDBJ databases">
        <title>Sequencing the genomes of 1000 actinobacteria strains.</title>
        <authorList>
            <person name="Klenk H.-P."/>
        </authorList>
    </citation>
    <scope>NUCLEOTIDE SEQUENCE [LARGE SCALE GENOMIC DNA]</scope>
    <source>
        <strain evidence="3 4">DSM 44710</strain>
    </source>
</reference>
<evidence type="ECO:0000313" key="4">
    <source>
        <dbReference type="Proteomes" id="UP001240984"/>
    </source>
</evidence>
<gene>
    <name evidence="3" type="ORF">J2S43_007866</name>
</gene>
<dbReference type="InterPro" id="IPR009319">
    <property type="entry name" value="Phage_A118_VSP1"/>
</dbReference>
<evidence type="ECO:0000313" key="3">
    <source>
        <dbReference type="EMBL" id="MDP9799354.1"/>
    </source>
</evidence>
<feature type="region of interest" description="Disordered" evidence="1">
    <location>
        <begin position="357"/>
        <end position="422"/>
    </location>
</feature>
<protein>
    <recommendedName>
        <fullName evidence="2">ADP ribosyltransferase domain-containing protein</fullName>
    </recommendedName>
</protein>
<evidence type="ECO:0000256" key="1">
    <source>
        <dbReference type="SAM" id="MobiDB-lite"/>
    </source>
</evidence>
<comment type="caution">
    <text evidence="3">The sequence shown here is derived from an EMBL/GenBank/DDBJ whole genome shotgun (WGS) entry which is preliminary data.</text>
</comment>
<dbReference type="InterPro" id="IPR003540">
    <property type="entry name" value="ADP-ribosyltransferase"/>
</dbReference>
<dbReference type="RefSeq" id="WP_306838160.1">
    <property type="nucleotide sequence ID" value="NZ_JAUSRA010000001.1"/>
</dbReference>